<keyword evidence="2" id="KW-0456">Lyase</keyword>
<gene>
    <name evidence="2" type="ORF">DFR46_1360</name>
</gene>
<evidence type="ECO:0000313" key="2">
    <source>
        <dbReference type="EMBL" id="RED16338.1"/>
    </source>
</evidence>
<dbReference type="GO" id="GO:0051213">
    <property type="term" value="F:dioxygenase activity"/>
    <property type="evidence" value="ECO:0007669"/>
    <property type="project" value="UniProtKB-KW"/>
</dbReference>
<protein>
    <submittedName>
        <fullName evidence="2">Catechol 2,3-dioxygenase-like lactoylglutathione lyase family enzyme</fullName>
    </submittedName>
</protein>
<dbReference type="AlphaFoldDB" id="A0A3D9FFB9"/>
<feature type="domain" description="VOC" evidence="1">
    <location>
        <begin position="8"/>
        <end position="133"/>
    </location>
</feature>
<evidence type="ECO:0000259" key="1">
    <source>
        <dbReference type="PROSITE" id="PS51819"/>
    </source>
</evidence>
<accession>A0A3D9FFB9</accession>
<dbReference type="Gene3D" id="3.10.180.10">
    <property type="entry name" value="2,3-Dihydroxybiphenyl 1,2-Dioxygenase, domain 1"/>
    <property type="match status" value="1"/>
</dbReference>
<proteinExistence type="predicted"/>
<sequence>MALKVTDKSVDIGIVTTNEAAMRGFYEQLLGLPEVGEVPIGDTGRIVKLQCGGSIIKLFVLAEPPQRDSGSAHYLAATGLRYFTIPVGNLRESIDICRAAGVVIVNDVVEPRPGLLAALIADPDGNTVELMETA</sequence>
<name>A0A3D9FFB9_9SPHN</name>
<dbReference type="PROSITE" id="PS51819">
    <property type="entry name" value="VOC"/>
    <property type="match status" value="1"/>
</dbReference>
<comment type="caution">
    <text evidence="2">The sequence shown here is derived from an EMBL/GenBank/DDBJ whole genome shotgun (WGS) entry which is preliminary data.</text>
</comment>
<dbReference type="InterPro" id="IPR004360">
    <property type="entry name" value="Glyas_Fos-R_dOase_dom"/>
</dbReference>
<dbReference type="InterPro" id="IPR037523">
    <property type="entry name" value="VOC_core"/>
</dbReference>
<dbReference type="Proteomes" id="UP000256310">
    <property type="component" value="Unassembled WGS sequence"/>
</dbReference>
<keyword evidence="3" id="KW-1185">Reference proteome</keyword>
<dbReference type="GO" id="GO:0016829">
    <property type="term" value="F:lyase activity"/>
    <property type="evidence" value="ECO:0007669"/>
    <property type="project" value="UniProtKB-KW"/>
</dbReference>
<reference evidence="2 3" key="1">
    <citation type="submission" date="2018-07" db="EMBL/GenBank/DDBJ databases">
        <title>Genomic Encyclopedia of Type Strains, Phase IV (KMG-IV): sequencing the most valuable type-strain genomes for metagenomic binning, comparative biology and taxonomic classification.</title>
        <authorList>
            <person name="Goeker M."/>
        </authorList>
    </citation>
    <scope>NUCLEOTIDE SEQUENCE [LARGE SCALE GENOMIC DNA]</scope>
    <source>
        <strain evidence="2 3">DSM 26725</strain>
    </source>
</reference>
<evidence type="ECO:0000313" key="3">
    <source>
        <dbReference type="Proteomes" id="UP000256310"/>
    </source>
</evidence>
<keyword evidence="2" id="KW-0223">Dioxygenase</keyword>
<organism evidence="2 3">
    <name type="scientific">Parasphingopyxis lamellibrachiae</name>
    <dbReference type="NCBI Taxonomy" id="680125"/>
    <lineage>
        <taxon>Bacteria</taxon>
        <taxon>Pseudomonadati</taxon>
        <taxon>Pseudomonadota</taxon>
        <taxon>Alphaproteobacteria</taxon>
        <taxon>Sphingomonadales</taxon>
        <taxon>Sphingomonadaceae</taxon>
        <taxon>Parasphingopyxis</taxon>
    </lineage>
</organism>
<dbReference type="EMBL" id="QRDP01000004">
    <property type="protein sequence ID" value="RED16338.1"/>
    <property type="molecule type" value="Genomic_DNA"/>
</dbReference>
<dbReference type="Pfam" id="PF00903">
    <property type="entry name" value="Glyoxalase"/>
    <property type="match status" value="1"/>
</dbReference>
<keyword evidence="2" id="KW-0560">Oxidoreductase</keyword>
<dbReference type="InterPro" id="IPR029068">
    <property type="entry name" value="Glyas_Bleomycin-R_OHBP_Dase"/>
</dbReference>
<dbReference type="RefSeq" id="WP_162843411.1">
    <property type="nucleotide sequence ID" value="NZ_QRDP01000004.1"/>
</dbReference>
<dbReference type="SUPFAM" id="SSF54593">
    <property type="entry name" value="Glyoxalase/Bleomycin resistance protein/Dihydroxybiphenyl dioxygenase"/>
    <property type="match status" value="1"/>
</dbReference>